<name>A0A7S0C7R1_9STRA</name>
<organism evidence="1">
    <name type="scientific">Proboscia inermis</name>
    <dbReference type="NCBI Taxonomy" id="420281"/>
    <lineage>
        <taxon>Eukaryota</taxon>
        <taxon>Sar</taxon>
        <taxon>Stramenopiles</taxon>
        <taxon>Ochrophyta</taxon>
        <taxon>Bacillariophyta</taxon>
        <taxon>Coscinodiscophyceae</taxon>
        <taxon>Rhizosoleniophycidae</taxon>
        <taxon>Rhizosoleniales</taxon>
        <taxon>Rhizosoleniaceae</taxon>
        <taxon>Proboscia</taxon>
    </lineage>
</organism>
<evidence type="ECO:0000313" key="1">
    <source>
        <dbReference type="EMBL" id="CAD8415464.1"/>
    </source>
</evidence>
<dbReference type="AlphaFoldDB" id="A0A7S0C7R1"/>
<dbReference type="EMBL" id="HBEL01024915">
    <property type="protein sequence ID" value="CAD8415464.1"/>
    <property type="molecule type" value="Transcribed_RNA"/>
</dbReference>
<sequence>MVNATAGWSMGTICPLSSILRRCKFSNVCQYPLGAVPSRLLESWYQLNRSAWENLAAFSQGKLIRNFSLPMWLHIISSIPLKKSIVGLVGWERTLTSSGTTPRPSCPAKALN</sequence>
<reference evidence="1" key="1">
    <citation type="submission" date="2021-01" db="EMBL/GenBank/DDBJ databases">
        <authorList>
            <person name="Corre E."/>
            <person name="Pelletier E."/>
            <person name="Niang G."/>
            <person name="Scheremetjew M."/>
            <person name="Finn R."/>
            <person name="Kale V."/>
            <person name="Holt S."/>
            <person name="Cochrane G."/>
            <person name="Meng A."/>
            <person name="Brown T."/>
            <person name="Cohen L."/>
        </authorList>
    </citation>
    <scope>NUCLEOTIDE SEQUENCE</scope>
    <source>
        <strain evidence="1">CCAP1064/1</strain>
    </source>
</reference>
<proteinExistence type="predicted"/>
<accession>A0A7S0C7R1</accession>
<protein>
    <submittedName>
        <fullName evidence="1">Uncharacterized protein</fullName>
    </submittedName>
</protein>
<gene>
    <name evidence="1" type="ORF">PINE0816_LOCUS11599</name>
</gene>